<comment type="caution">
    <text evidence="1">The sequence shown here is derived from an EMBL/GenBank/DDBJ whole genome shotgun (WGS) entry which is preliminary data.</text>
</comment>
<dbReference type="EMBL" id="VOIH02000010">
    <property type="protein sequence ID" value="KAF3436038.1"/>
    <property type="molecule type" value="Genomic_DNA"/>
</dbReference>
<organism evidence="1 2">
    <name type="scientific">Rhamnella rubrinervis</name>
    <dbReference type="NCBI Taxonomy" id="2594499"/>
    <lineage>
        <taxon>Eukaryota</taxon>
        <taxon>Viridiplantae</taxon>
        <taxon>Streptophyta</taxon>
        <taxon>Embryophyta</taxon>
        <taxon>Tracheophyta</taxon>
        <taxon>Spermatophyta</taxon>
        <taxon>Magnoliopsida</taxon>
        <taxon>eudicotyledons</taxon>
        <taxon>Gunneridae</taxon>
        <taxon>Pentapetalae</taxon>
        <taxon>rosids</taxon>
        <taxon>fabids</taxon>
        <taxon>Rosales</taxon>
        <taxon>Rhamnaceae</taxon>
        <taxon>rhamnoid group</taxon>
        <taxon>Rhamneae</taxon>
        <taxon>Rhamnella</taxon>
    </lineage>
</organism>
<evidence type="ECO:0000313" key="1">
    <source>
        <dbReference type="EMBL" id="KAF3436038.1"/>
    </source>
</evidence>
<dbReference type="AlphaFoldDB" id="A0A8K0DXE0"/>
<dbReference type="Proteomes" id="UP000796880">
    <property type="component" value="Unassembled WGS sequence"/>
</dbReference>
<reference evidence="1" key="1">
    <citation type="submission" date="2020-03" db="EMBL/GenBank/DDBJ databases">
        <title>A high-quality chromosome-level genome assembly of a woody plant with both climbing and erect habits, Rhamnella rubrinervis.</title>
        <authorList>
            <person name="Lu Z."/>
            <person name="Yang Y."/>
            <person name="Zhu X."/>
            <person name="Sun Y."/>
        </authorList>
    </citation>
    <scope>NUCLEOTIDE SEQUENCE</scope>
    <source>
        <strain evidence="1">BYM</strain>
        <tissue evidence="1">Leaf</tissue>
    </source>
</reference>
<proteinExistence type="predicted"/>
<sequence length="145" mass="16456">MLIIWKTIMITNLGRSTELLEGIGFKRFYKSWKTYGRCLKVTECSMMCATRCMLMEQVIVDDKVVTKEQDGQQVEAKESNNEEQDCYCIASITPSEPPKFTRDEASFNHHLHALELTSLKKLCGGVPQDDDFVPRISNSTDAIAI</sequence>
<protein>
    <submittedName>
        <fullName evidence="1">Uncharacterized protein</fullName>
    </submittedName>
</protein>
<gene>
    <name evidence="1" type="ORF">FNV43_RR23130</name>
</gene>
<keyword evidence="2" id="KW-1185">Reference proteome</keyword>
<evidence type="ECO:0000313" key="2">
    <source>
        <dbReference type="Proteomes" id="UP000796880"/>
    </source>
</evidence>
<name>A0A8K0DXE0_9ROSA</name>
<accession>A0A8K0DXE0</accession>